<keyword evidence="2" id="KW-1185">Reference proteome</keyword>
<dbReference type="EMBL" id="CM001555">
    <property type="protein sequence ID" value="EJG08223.1"/>
    <property type="molecule type" value="Genomic_DNA"/>
</dbReference>
<sequence length="184" mass="21021">MHICHAPEHGIISKSIYWLWIHCEWGTREIPAPTLPGRDPRGEHAMSDITIRIPFPFDDDGFIARTCPSCARTFKMQLNEQEVERISKARLNSFNVLNSNRLYAFEEDSGADYSCPYCGFTAPVHRWWTHDQRSYIQVHASMVIRDILLRDLAHGDVSGAGHSAGTYSTRLNIQAKREMSLSFP</sequence>
<name>J1AT12_9EURY</name>
<evidence type="ECO:0000313" key="2">
    <source>
        <dbReference type="Proteomes" id="UP000005095"/>
    </source>
</evidence>
<protein>
    <submittedName>
        <fullName evidence="1">Uncharacterized protein</fullName>
    </submittedName>
</protein>
<reference evidence="1 2" key="1">
    <citation type="submission" date="2011-08" db="EMBL/GenBank/DDBJ databases">
        <title>The complete genome of Methanofollis liminatans DSM 4140.</title>
        <authorList>
            <consortium name="US DOE Joint Genome Institute (JGI-PGF)"/>
            <person name="Lucas S."/>
            <person name="Han J."/>
            <person name="Lapidus A."/>
            <person name="Bruce D."/>
            <person name="Goodwin L."/>
            <person name="Pitluck S."/>
            <person name="Peters L."/>
            <person name="Kyrpides N."/>
            <person name="Mavromatis K."/>
            <person name="Ivanova N."/>
            <person name="Mikhailova N."/>
            <person name="Lu M."/>
            <person name="Detter J.C."/>
            <person name="Tapia R."/>
            <person name="Han C."/>
            <person name="Land M."/>
            <person name="Hauser L."/>
            <person name="Markowitz V."/>
            <person name="Cheng J.-F."/>
            <person name="Hugenholtz P."/>
            <person name="Woyke T."/>
            <person name="Wu D."/>
            <person name="Spring S."/>
            <person name="Schuler E."/>
            <person name="Brambilla E."/>
            <person name="Klenk H.-P."/>
            <person name="Eisen J.A."/>
        </authorList>
    </citation>
    <scope>NUCLEOTIDE SEQUENCE [LARGE SCALE GENOMIC DNA]</scope>
    <source>
        <strain evidence="1 2">DSM 4140</strain>
    </source>
</reference>
<gene>
    <name evidence="1" type="ORF">Metli_2285</name>
</gene>
<dbReference type="HOGENOM" id="CLU_1465105_0_0_2"/>
<proteinExistence type="predicted"/>
<accession>J1AT12</accession>
<dbReference type="AlphaFoldDB" id="J1AT12"/>
<evidence type="ECO:0000313" key="1">
    <source>
        <dbReference type="EMBL" id="EJG08223.1"/>
    </source>
</evidence>
<organism evidence="1 2">
    <name type="scientific">Methanofollis liminatans DSM 4140</name>
    <dbReference type="NCBI Taxonomy" id="28892"/>
    <lineage>
        <taxon>Archaea</taxon>
        <taxon>Methanobacteriati</taxon>
        <taxon>Methanobacteriota</taxon>
        <taxon>Stenosarchaea group</taxon>
        <taxon>Methanomicrobia</taxon>
        <taxon>Methanomicrobiales</taxon>
        <taxon>Methanomicrobiaceae</taxon>
        <taxon>Methanofollis</taxon>
    </lineage>
</organism>
<dbReference type="Proteomes" id="UP000005095">
    <property type="component" value="Chromosome"/>
</dbReference>